<dbReference type="PROSITE" id="PS50110">
    <property type="entry name" value="RESPONSE_REGULATORY"/>
    <property type="match status" value="1"/>
</dbReference>
<gene>
    <name evidence="4" type="ORF">ACFOWX_11240</name>
</gene>
<reference evidence="5" key="1">
    <citation type="journal article" date="2019" name="Int. J. Syst. Evol. Microbiol.">
        <title>The Global Catalogue of Microorganisms (GCM) 10K type strain sequencing project: providing services to taxonomists for standard genome sequencing and annotation.</title>
        <authorList>
            <consortium name="The Broad Institute Genomics Platform"/>
            <consortium name="The Broad Institute Genome Sequencing Center for Infectious Disease"/>
            <person name="Wu L."/>
            <person name="Ma J."/>
        </authorList>
    </citation>
    <scope>NUCLEOTIDE SEQUENCE [LARGE SCALE GENOMIC DNA]</scope>
    <source>
        <strain evidence="5">CECT 8531</strain>
    </source>
</reference>
<dbReference type="InterPro" id="IPR001789">
    <property type="entry name" value="Sig_transdc_resp-reg_receiver"/>
</dbReference>
<dbReference type="SUPFAM" id="SSF52172">
    <property type="entry name" value="CheY-like"/>
    <property type="match status" value="1"/>
</dbReference>
<dbReference type="SMART" id="SM00448">
    <property type="entry name" value="REC"/>
    <property type="match status" value="1"/>
</dbReference>
<dbReference type="InterPro" id="IPR007492">
    <property type="entry name" value="LytTR_DNA-bd_dom"/>
</dbReference>
<feature type="modified residue" description="4-aspartylphosphate" evidence="1">
    <location>
        <position position="61"/>
    </location>
</feature>
<dbReference type="EMBL" id="JBHSDH010000013">
    <property type="protein sequence ID" value="MFC4292988.1"/>
    <property type="molecule type" value="Genomic_DNA"/>
</dbReference>
<evidence type="ECO:0000259" key="2">
    <source>
        <dbReference type="PROSITE" id="PS50110"/>
    </source>
</evidence>
<dbReference type="PROSITE" id="PS50930">
    <property type="entry name" value="HTH_LYTTR"/>
    <property type="match status" value="1"/>
</dbReference>
<dbReference type="Gene3D" id="3.40.50.2300">
    <property type="match status" value="1"/>
</dbReference>
<keyword evidence="5" id="KW-1185">Reference proteome</keyword>
<dbReference type="PANTHER" id="PTHR37299:SF1">
    <property type="entry name" value="STAGE 0 SPORULATION PROTEIN A HOMOLOG"/>
    <property type="match status" value="1"/>
</dbReference>
<sequence length="253" mass="28214">MTEEQAGRLRTIIVDDEPLAVERLQILCAAIPAIDLVATASDGAAAIRLVQELSPDLIFLDIGMPKMDGMSAARALSLLQRKPAIIFVTAYDNFAVEAFDLDIADYVLKPVSAERLERAIGRAADAAASVTMGAEPKEPEDESDYASEFWVSHRSELIRVAAIDIERIEAERDYMRLFTGGRSYLLHQTISTLEQRLDPEKFLRIHRSHIVRRDLINGLRHEGGGVWHALMDNDVSMRIGRKYLADVKKMAGK</sequence>
<feature type="domain" description="Response regulatory" evidence="2">
    <location>
        <begin position="10"/>
        <end position="124"/>
    </location>
</feature>
<dbReference type="SMART" id="SM00850">
    <property type="entry name" value="LytTR"/>
    <property type="match status" value="1"/>
</dbReference>
<proteinExistence type="predicted"/>
<keyword evidence="1" id="KW-0597">Phosphoprotein</keyword>
<accession>A0ABV8RI92</accession>
<dbReference type="Proteomes" id="UP001595887">
    <property type="component" value="Unassembled WGS sequence"/>
</dbReference>
<dbReference type="RefSeq" id="WP_381424130.1">
    <property type="nucleotide sequence ID" value="NZ_JBHSDH010000013.1"/>
</dbReference>
<comment type="caution">
    <text evidence="4">The sequence shown here is derived from an EMBL/GenBank/DDBJ whole genome shotgun (WGS) entry which is preliminary data.</text>
</comment>
<dbReference type="PANTHER" id="PTHR37299">
    <property type="entry name" value="TRANSCRIPTIONAL REGULATOR-RELATED"/>
    <property type="match status" value="1"/>
</dbReference>
<dbReference type="InterPro" id="IPR011006">
    <property type="entry name" value="CheY-like_superfamily"/>
</dbReference>
<dbReference type="InterPro" id="IPR046947">
    <property type="entry name" value="LytR-like"/>
</dbReference>
<evidence type="ECO:0000259" key="3">
    <source>
        <dbReference type="PROSITE" id="PS50930"/>
    </source>
</evidence>
<evidence type="ECO:0000313" key="4">
    <source>
        <dbReference type="EMBL" id="MFC4292988.1"/>
    </source>
</evidence>
<evidence type="ECO:0000313" key="5">
    <source>
        <dbReference type="Proteomes" id="UP001595887"/>
    </source>
</evidence>
<dbReference type="Gene3D" id="2.40.50.1020">
    <property type="entry name" value="LytTr DNA-binding domain"/>
    <property type="match status" value="1"/>
</dbReference>
<evidence type="ECO:0000256" key="1">
    <source>
        <dbReference type="PROSITE-ProRule" id="PRU00169"/>
    </source>
</evidence>
<protein>
    <submittedName>
        <fullName evidence="4">LytR/AlgR family response regulator transcription factor</fullName>
    </submittedName>
</protein>
<feature type="domain" description="HTH LytTR-type" evidence="3">
    <location>
        <begin position="149"/>
        <end position="253"/>
    </location>
</feature>
<organism evidence="4 5">
    <name type="scientific">Sphingorhabdus arenilitoris</name>
    <dbReference type="NCBI Taxonomy" id="1490041"/>
    <lineage>
        <taxon>Bacteria</taxon>
        <taxon>Pseudomonadati</taxon>
        <taxon>Pseudomonadota</taxon>
        <taxon>Alphaproteobacteria</taxon>
        <taxon>Sphingomonadales</taxon>
        <taxon>Sphingomonadaceae</taxon>
        <taxon>Sphingorhabdus</taxon>
    </lineage>
</organism>
<dbReference type="Pfam" id="PF04397">
    <property type="entry name" value="LytTR"/>
    <property type="match status" value="1"/>
</dbReference>
<dbReference type="Pfam" id="PF00072">
    <property type="entry name" value="Response_reg"/>
    <property type="match status" value="1"/>
</dbReference>
<name>A0ABV8RI92_9SPHN</name>